<dbReference type="InterPro" id="IPR036291">
    <property type="entry name" value="NAD(P)-bd_dom_sf"/>
</dbReference>
<dbReference type="Gene3D" id="3.40.50.720">
    <property type="entry name" value="NAD(P)-binding Rossmann-like Domain"/>
    <property type="match status" value="1"/>
</dbReference>
<evidence type="ECO:0000313" key="4">
    <source>
        <dbReference type="EMBL" id="MFK4751578.1"/>
    </source>
</evidence>
<accession>A0ABW8NF50</accession>
<dbReference type="SUPFAM" id="SSF51735">
    <property type="entry name" value="NAD(P)-binding Rossmann-fold domains"/>
    <property type="match status" value="1"/>
</dbReference>
<comment type="caution">
    <text evidence="4">The sequence shown here is derived from an EMBL/GenBank/DDBJ whole genome shotgun (WGS) entry which is preliminary data.</text>
</comment>
<dbReference type="RefSeq" id="WP_369856639.1">
    <property type="nucleotide sequence ID" value="NZ_JBBKTX010000004.1"/>
</dbReference>
<keyword evidence="5" id="KW-1185">Reference proteome</keyword>
<name>A0ABW8NF50_9GAMM</name>
<gene>
    <name evidence="4" type="ORF">WG929_04055</name>
</gene>
<keyword evidence="1" id="KW-0521">NADP</keyword>
<dbReference type="PANTHER" id="PTHR43103">
    <property type="entry name" value="NUCLEOSIDE-DIPHOSPHATE-SUGAR EPIMERASE"/>
    <property type="match status" value="1"/>
</dbReference>
<dbReference type="Gene3D" id="3.90.25.10">
    <property type="entry name" value="UDP-galactose 4-epimerase, domain 1"/>
    <property type="match status" value="1"/>
</dbReference>
<dbReference type="PANTHER" id="PTHR43103:SF3">
    <property type="entry name" value="ADP-L-GLYCERO-D-MANNO-HEPTOSE-6-EPIMERASE"/>
    <property type="match status" value="1"/>
</dbReference>
<evidence type="ECO:0000313" key="5">
    <source>
        <dbReference type="Proteomes" id="UP001620597"/>
    </source>
</evidence>
<protein>
    <submittedName>
        <fullName evidence="4">NAD-dependent epimerase/dehydratase family protein</fullName>
    </submittedName>
</protein>
<dbReference type="InterPro" id="IPR001509">
    <property type="entry name" value="Epimerase_deHydtase"/>
</dbReference>
<sequence>MHIVITGANGFVGKALAQRLCGMGTLGSRTITRLTLLDLSFDNVLSGDVAVSQRSGSIADQDWLVSQFPASDTMDVVFHLASIPGGMAETHYELSRAVNLDATQTLLELGQTQQQAGGPAPIFVFASSIAIFGTMDGPVSDDTPARPLMTYGAQKRIGEILLEDFSRRGWVDGRSLRLPGVLARPPANTGQLSAFMSDIIRELAAGRPFVCPTAAAATIWASSLTNVIDNLIHGAVVPAQQLAGQRTFTLPTQVCTMEALAQAVGRVYQVPAMELVQFSPNKRIETLFGRFPPLLSGHADTAGFKADANLDALVRDALLTA</sequence>
<keyword evidence="2" id="KW-0119">Carbohydrate metabolism</keyword>
<dbReference type="EMBL" id="JBBKTX010000004">
    <property type="protein sequence ID" value="MFK4751578.1"/>
    <property type="molecule type" value="Genomic_DNA"/>
</dbReference>
<evidence type="ECO:0000259" key="3">
    <source>
        <dbReference type="Pfam" id="PF01370"/>
    </source>
</evidence>
<evidence type="ECO:0000256" key="1">
    <source>
        <dbReference type="ARBA" id="ARBA00022857"/>
    </source>
</evidence>
<reference evidence="4 5" key="1">
    <citation type="submission" date="2024-03" db="EMBL/GenBank/DDBJ databases">
        <title>High-quality draft genome sequence of Oceanobacter sp. wDCs-4.</title>
        <authorList>
            <person name="Dong C."/>
        </authorList>
    </citation>
    <scope>NUCLEOTIDE SEQUENCE [LARGE SCALE GENOMIC DNA]</scope>
    <source>
        <strain evidence="5">wDCs-4</strain>
    </source>
</reference>
<dbReference type="Proteomes" id="UP001620597">
    <property type="component" value="Unassembled WGS sequence"/>
</dbReference>
<feature type="domain" description="NAD-dependent epimerase/dehydratase" evidence="3">
    <location>
        <begin position="3"/>
        <end position="210"/>
    </location>
</feature>
<evidence type="ECO:0000256" key="2">
    <source>
        <dbReference type="ARBA" id="ARBA00023277"/>
    </source>
</evidence>
<organism evidence="4 5">
    <name type="scientific">Oceanobacter antarcticus</name>
    <dbReference type="NCBI Taxonomy" id="3133425"/>
    <lineage>
        <taxon>Bacteria</taxon>
        <taxon>Pseudomonadati</taxon>
        <taxon>Pseudomonadota</taxon>
        <taxon>Gammaproteobacteria</taxon>
        <taxon>Oceanospirillales</taxon>
        <taxon>Oceanospirillaceae</taxon>
        <taxon>Oceanobacter</taxon>
    </lineage>
</organism>
<proteinExistence type="predicted"/>
<dbReference type="Pfam" id="PF01370">
    <property type="entry name" value="Epimerase"/>
    <property type="match status" value="1"/>
</dbReference>